<protein>
    <submittedName>
        <fullName evidence="8">JAB domain-containing protein</fullName>
    </submittedName>
</protein>
<dbReference type="NCBIfam" id="NF000642">
    <property type="entry name" value="PRK00024.1"/>
    <property type="match status" value="1"/>
</dbReference>
<dbReference type="GO" id="GO:0008237">
    <property type="term" value="F:metallopeptidase activity"/>
    <property type="evidence" value="ECO:0007669"/>
    <property type="project" value="UniProtKB-KW"/>
</dbReference>
<comment type="similarity">
    <text evidence="6">Belongs to the UPF0758 family.</text>
</comment>
<evidence type="ECO:0000256" key="6">
    <source>
        <dbReference type="RuleBase" id="RU003797"/>
    </source>
</evidence>
<dbReference type="InterPro" id="IPR001405">
    <property type="entry name" value="UPF0758"/>
</dbReference>
<dbReference type="GO" id="GO:0046872">
    <property type="term" value="F:metal ion binding"/>
    <property type="evidence" value="ECO:0007669"/>
    <property type="project" value="UniProtKB-KW"/>
</dbReference>
<organism evidence="8 9">
    <name type="scientific">Paraburkholderia guartelaensis</name>
    <dbReference type="NCBI Taxonomy" id="2546446"/>
    <lineage>
        <taxon>Bacteria</taxon>
        <taxon>Pseudomonadati</taxon>
        <taxon>Pseudomonadota</taxon>
        <taxon>Betaproteobacteria</taxon>
        <taxon>Burkholderiales</taxon>
        <taxon>Burkholderiaceae</taxon>
        <taxon>Paraburkholderia</taxon>
    </lineage>
</organism>
<dbReference type="InterPro" id="IPR046778">
    <property type="entry name" value="UPF0758_N"/>
</dbReference>
<evidence type="ECO:0000256" key="3">
    <source>
        <dbReference type="ARBA" id="ARBA00022801"/>
    </source>
</evidence>
<dbReference type="PROSITE" id="PS01302">
    <property type="entry name" value="UPF0758"/>
    <property type="match status" value="1"/>
</dbReference>
<dbReference type="PROSITE" id="PS50249">
    <property type="entry name" value="MPN"/>
    <property type="match status" value="1"/>
</dbReference>
<keyword evidence="2" id="KW-0479">Metal-binding</keyword>
<evidence type="ECO:0000313" key="9">
    <source>
        <dbReference type="Proteomes" id="UP000295606"/>
    </source>
</evidence>
<dbReference type="SUPFAM" id="SSF47781">
    <property type="entry name" value="RuvA domain 2-like"/>
    <property type="match status" value="1"/>
</dbReference>
<evidence type="ECO:0000256" key="1">
    <source>
        <dbReference type="ARBA" id="ARBA00022670"/>
    </source>
</evidence>
<dbReference type="GO" id="GO:0006508">
    <property type="term" value="P:proteolysis"/>
    <property type="evidence" value="ECO:0007669"/>
    <property type="project" value="UniProtKB-KW"/>
</dbReference>
<dbReference type="InterPro" id="IPR010994">
    <property type="entry name" value="RuvA_2-like"/>
</dbReference>
<dbReference type="Pfam" id="PF04002">
    <property type="entry name" value="RadC"/>
    <property type="match status" value="1"/>
</dbReference>
<evidence type="ECO:0000313" key="8">
    <source>
        <dbReference type="EMBL" id="TDG05009.1"/>
    </source>
</evidence>
<sequence>MREPACVLDTAPDTPGGALPVPAAPALSARENAAPAAPRRDMPRERLRTAGAAALSDVELLAILLGFGLPGHDVFEVARTLLAQFGSLRAMLDAPPEEFEALRGIGPAKAAMLQAVTELARRALAQALDDKPLVDSPGAVEDYLRLLIGGRPHEVFVCLFLDARHRLIRSEESSRGSLTRMAVYPREIVRRALTLNAASLIVAHNHPSGAVQPSASDRRLTRVLRETLALVEVQLIDHLVIGTRETFSFARHGWS</sequence>
<dbReference type="InterPro" id="IPR025657">
    <property type="entry name" value="RadC_JAB"/>
</dbReference>
<keyword evidence="5" id="KW-0482">Metalloprotease</keyword>
<dbReference type="InterPro" id="IPR037518">
    <property type="entry name" value="MPN"/>
</dbReference>
<dbReference type="NCBIfam" id="TIGR00608">
    <property type="entry name" value="radc"/>
    <property type="match status" value="1"/>
</dbReference>
<keyword evidence="4" id="KW-0862">Zinc</keyword>
<reference evidence="8 9" key="1">
    <citation type="submission" date="2019-03" db="EMBL/GenBank/DDBJ databases">
        <title>Paraburkholderia sp. isolated from native Mimosa gymnas in Guartela State Park, Brazil.</title>
        <authorList>
            <person name="Paulitsch F."/>
            <person name="Hungria M."/>
            <person name="Delamuta J.R.M."/>
            <person name="Ribeiro R.A."/>
            <person name="Dall'Agnol R."/>
            <person name="Silva J.S.B."/>
        </authorList>
    </citation>
    <scope>NUCLEOTIDE SEQUENCE [LARGE SCALE GENOMIC DNA]</scope>
    <source>
        <strain evidence="8 9">CNPSo 3008</strain>
    </source>
</reference>
<evidence type="ECO:0000259" key="7">
    <source>
        <dbReference type="PROSITE" id="PS50249"/>
    </source>
</evidence>
<dbReference type="Gene3D" id="1.10.150.20">
    <property type="entry name" value="5' to 3' exonuclease, C-terminal subdomain"/>
    <property type="match status" value="1"/>
</dbReference>
<dbReference type="AlphaFoldDB" id="A0A4V2ZVF5"/>
<evidence type="ECO:0000256" key="2">
    <source>
        <dbReference type="ARBA" id="ARBA00022723"/>
    </source>
</evidence>
<dbReference type="Pfam" id="PF20582">
    <property type="entry name" value="UPF0758_N"/>
    <property type="match status" value="1"/>
</dbReference>
<dbReference type="PANTHER" id="PTHR30471:SF3">
    <property type="entry name" value="UPF0758 PROTEIN YEES-RELATED"/>
    <property type="match status" value="1"/>
</dbReference>
<dbReference type="Proteomes" id="UP000295606">
    <property type="component" value="Unassembled WGS sequence"/>
</dbReference>
<dbReference type="RefSeq" id="WP_133185787.1">
    <property type="nucleotide sequence ID" value="NZ_SMOD01000023.1"/>
</dbReference>
<accession>A0A4V2ZVF5</accession>
<dbReference type="OrthoDB" id="9804482at2"/>
<dbReference type="PANTHER" id="PTHR30471">
    <property type="entry name" value="DNA REPAIR PROTEIN RADC"/>
    <property type="match status" value="1"/>
</dbReference>
<comment type="caution">
    <text evidence="8">The sequence shown here is derived from an EMBL/GenBank/DDBJ whole genome shotgun (WGS) entry which is preliminary data.</text>
</comment>
<dbReference type="InterPro" id="IPR020891">
    <property type="entry name" value="UPF0758_CS"/>
</dbReference>
<proteinExistence type="inferred from homology"/>
<evidence type="ECO:0000256" key="5">
    <source>
        <dbReference type="ARBA" id="ARBA00023049"/>
    </source>
</evidence>
<keyword evidence="1" id="KW-0645">Protease</keyword>
<feature type="domain" description="MPN" evidence="7">
    <location>
        <begin position="133"/>
        <end position="255"/>
    </location>
</feature>
<name>A0A4V2ZVF5_9BURK</name>
<evidence type="ECO:0000256" key="4">
    <source>
        <dbReference type="ARBA" id="ARBA00022833"/>
    </source>
</evidence>
<dbReference type="Gene3D" id="3.40.140.10">
    <property type="entry name" value="Cytidine Deaminase, domain 2"/>
    <property type="match status" value="1"/>
</dbReference>
<dbReference type="EMBL" id="SMOD01000023">
    <property type="protein sequence ID" value="TDG05009.1"/>
    <property type="molecule type" value="Genomic_DNA"/>
</dbReference>
<gene>
    <name evidence="8" type="ORF">E1N52_26585</name>
</gene>
<dbReference type="CDD" id="cd08071">
    <property type="entry name" value="MPN_DUF2466"/>
    <property type="match status" value="1"/>
</dbReference>
<keyword evidence="3" id="KW-0378">Hydrolase</keyword>